<proteinExistence type="predicted"/>
<organism evidence="1 2">
    <name type="scientific">Parapedobacter composti</name>
    <dbReference type="NCBI Taxonomy" id="623281"/>
    <lineage>
        <taxon>Bacteria</taxon>
        <taxon>Pseudomonadati</taxon>
        <taxon>Bacteroidota</taxon>
        <taxon>Sphingobacteriia</taxon>
        <taxon>Sphingobacteriales</taxon>
        <taxon>Sphingobacteriaceae</taxon>
        <taxon>Parapedobacter</taxon>
    </lineage>
</organism>
<dbReference type="STRING" id="623281.SAMN05421747_106150"/>
<evidence type="ECO:0000313" key="1">
    <source>
        <dbReference type="EMBL" id="SFC22367.1"/>
    </source>
</evidence>
<sequence>MMVVALVFSFSSCEKNDNGPACNWDKEYADYEAKLNAYAADVSSVSKCNALKQSAINLLGKLKGCSGVGEIEAAINQWKDINCNNLSHF</sequence>
<reference evidence="1 2" key="1">
    <citation type="submission" date="2016-10" db="EMBL/GenBank/DDBJ databases">
        <authorList>
            <person name="de Groot N.N."/>
        </authorList>
    </citation>
    <scope>NUCLEOTIDE SEQUENCE [LARGE SCALE GENOMIC DNA]</scope>
    <source>
        <strain evidence="1 2">DSM 22900</strain>
    </source>
</reference>
<name>A0A1I1HED7_9SPHI</name>
<dbReference type="Proteomes" id="UP000199577">
    <property type="component" value="Unassembled WGS sequence"/>
</dbReference>
<evidence type="ECO:0000313" key="2">
    <source>
        <dbReference type="Proteomes" id="UP000199577"/>
    </source>
</evidence>
<accession>A0A1I1HED7</accession>
<protein>
    <submittedName>
        <fullName evidence="1">Uncharacterized protein</fullName>
    </submittedName>
</protein>
<dbReference type="AlphaFoldDB" id="A0A1I1HED7"/>
<keyword evidence="2" id="KW-1185">Reference proteome</keyword>
<dbReference type="EMBL" id="FOLL01000006">
    <property type="protein sequence ID" value="SFC22367.1"/>
    <property type="molecule type" value="Genomic_DNA"/>
</dbReference>
<gene>
    <name evidence="1" type="ORF">SAMN05421747_106150</name>
</gene>